<dbReference type="InterPro" id="IPR001179">
    <property type="entry name" value="PPIase_FKBP_dom"/>
</dbReference>
<sequence>MKRPLRLALAGLVVLLAVDGELRADDGVPALLQFAEQYQQQRAPAAKVEQSRAATERKTTENRPAVGKSPTPPAATSTAFVLRRTLQERDEQLARQRAALNALQQELAALRAQALAAAPKQPALPDLTLLQQWLGGLRQAWQGSPDAQRSATLLQQASGQLAQLQRQHAEDRARYARDRQDWQRQIAALQQWTLTPEQLKDQTNRLSYAAGSALGGDIQQLMSERQSWGVPVDRNSLLAGVLDTVSGRPLLPPGELSVLMAKADSMANAARQQVVKKRTQQDRQYVAQFSRQKGVKRSPMGFWYRVDYAGDRPLAKDAVIEVVVKEQLTDGSVVQDMELSGKVLAQPLSAYPPLFREAISQLNNHGSLTMVVPPELAYGETGYPPKVPPNATMVYQLRIDNSQEP</sequence>
<dbReference type="SUPFAM" id="SSF54534">
    <property type="entry name" value="FKBP-like"/>
    <property type="match status" value="1"/>
</dbReference>
<evidence type="ECO:0000256" key="2">
    <source>
        <dbReference type="ARBA" id="ARBA00013194"/>
    </source>
</evidence>
<dbReference type="InterPro" id="IPR036944">
    <property type="entry name" value="PPIase_FKBP_N_sf"/>
</dbReference>
<feature type="coiled-coil region" evidence="5">
    <location>
        <begin position="86"/>
        <end position="113"/>
    </location>
</feature>
<keyword evidence="5" id="KW-0175">Coiled coil</keyword>
<keyword evidence="3 4" id="KW-0697">Rotamase</keyword>
<dbReference type="EMBL" id="ADBY01000025">
    <property type="protein sequence ID" value="EFE96862.1"/>
    <property type="molecule type" value="Genomic_DNA"/>
</dbReference>
<dbReference type="PROSITE" id="PS50059">
    <property type="entry name" value="FKBP_PPIASE"/>
    <property type="match status" value="1"/>
</dbReference>
<name>D4DZV6_SEROD</name>
<feature type="region of interest" description="Disordered" evidence="6">
    <location>
        <begin position="43"/>
        <end position="76"/>
    </location>
</feature>
<dbReference type="GO" id="GO:0006457">
    <property type="term" value="P:protein folding"/>
    <property type="evidence" value="ECO:0007669"/>
    <property type="project" value="InterPro"/>
</dbReference>
<dbReference type="Pfam" id="PF00254">
    <property type="entry name" value="FKBP_C"/>
    <property type="match status" value="1"/>
</dbReference>
<comment type="catalytic activity">
    <reaction evidence="1 4">
        <text>[protein]-peptidylproline (omega=180) = [protein]-peptidylproline (omega=0)</text>
        <dbReference type="Rhea" id="RHEA:16237"/>
        <dbReference type="Rhea" id="RHEA-COMP:10747"/>
        <dbReference type="Rhea" id="RHEA-COMP:10748"/>
        <dbReference type="ChEBI" id="CHEBI:83833"/>
        <dbReference type="ChEBI" id="CHEBI:83834"/>
        <dbReference type="EC" id="5.2.1.8"/>
    </reaction>
</comment>
<dbReference type="EC" id="5.2.1.8" evidence="2 4"/>
<dbReference type="AlphaFoldDB" id="D4DZV6"/>
<evidence type="ECO:0000259" key="7">
    <source>
        <dbReference type="PROSITE" id="PS50059"/>
    </source>
</evidence>
<organism evidence="8 9">
    <name type="scientific">Serratia odorifera DSM 4582</name>
    <dbReference type="NCBI Taxonomy" id="667129"/>
    <lineage>
        <taxon>Bacteria</taxon>
        <taxon>Pseudomonadati</taxon>
        <taxon>Pseudomonadota</taxon>
        <taxon>Gammaproteobacteria</taxon>
        <taxon>Enterobacterales</taxon>
        <taxon>Yersiniaceae</taxon>
        <taxon>Serratia</taxon>
    </lineage>
</organism>
<proteinExistence type="predicted"/>
<dbReference type="HOGENOM" id="CLU_033159_2_0_6"/>
<dbReference type="STRING" id="667129.HMPREF0758_1456"/>
<dbReference type="Pfam" id="PF01346">
    <property type="entry name" value="FKBP_N"/>
    <property type="match status" value="1"/>
</dbReference>
<dbReference type="RefSeq" id="WP_004957166.1">
    <property type="nucleotide sequence ID" value="NZ_GG753567.1"/>
</dbReference>
<evidence type="ECO:0000256" key="3">
    <source>
        <dbReference type="ARBA" id="ARBA00023110"/>
    </source>
</evidence>
<dbReference type="Gene3D" id="3.10.50.40">
    <property type="match status" value="1"/>
</dbReference>
<dbReference type="Gene3D" id="1.10.287.460">
    <property type="entry name" value="Peptidyl-prolyl cis-trans isomerase, FKBP-type, N-terminal domain"/>
    <property type="match status" value="1"/>
</dbReference>
<feature type="domain" description="PPIase FKBP-type" evidence="7">
    <location>
        <begin position="317"/>
        <end position="403"/>
    </location>
</feature>
<dbReference type="Proteomes" id="UP000005723">
    <property type="component" value="Unassembled WGS sequence"/>
</dbReference>
<gene>
    <name evidence="8" type="ORF">HMPREF0758_1456</name>
</gene>
<dbReference type="InterPro" id="IPR000774">
    <property type="entry name" value="PPIase_FKBP_N"/>
</dbReference>
<keyword evidence="9" id="KW-1185">Reference proteome</keyword>
<dbReference type="InterPro" id="IPR046357">
    <property type="entry name" value="PPIase_dom_sf"/>
</dbReference>
<evidence type="ECO:0000256" key="5">
    <source>
        <dbReference type="SAM" id="Coils"/>
    </source>
</evidence>
<keyword evidence="4" id="KW-0413">Isomerase</keyword>
<dbReference type="OrthoDB" id="6623070at2"/>
<feature type="coiled-coil region" evidence="5">
    <location>
        <begin position="147"/>
        <end position="174"/>
    </location>
</feature>
<evidence type="ECO:0000256" key="1">
    <source>
        <dbReference type="ARBA" id="ARBA00000971"/>
    </source>
</evidence>
<evidence type="ECO:0000313" key="8">
    <source>
        <dbReference type="EMBL" id="EFE96862.1"/>
    </source>
</evidence>
<evidence type="ECO:0000313" key="9">
    <source>
        <dbReference type="Proteomes" id="UP000005723"/>
    </source>
</evidence>
<evidence type="ECO:0000256" key="4">
    <source>
        <dbReference type="PROSITE-ProRule" id="PRU00277"/>
    </source>
</evidence>
<dbReference type="GO" id="GO:0003755">
    <property type="term" value="F:peptidyl-prolyl cis-trans isomerase activity"/>
    <property type="evidence" value="ECO:0007669"/>
    <property type="project" value="UniProtKB-KW"/>
</dbReference>
<comment type="caution">
    <text evidence="8">The sequence shown here is derived from an EMBL/GenBank/DDBJ whole genome shotgun (WGS) entry which is preliminary data.</text>
</comment>
<evidence type="ECO:0000256" key="6">
    <source>
        <dbReference type="SAM" id="MobiDB-lite"/>
    </source>
</evidence>
<reference evidence="8 9" key="1">
    <citation type="submission" date="2010-01" db="EMBL/GenBank/DDBJ databases">
        <authorList>
            <person name="Muzny D."/>
            <person name="Qin X."/>
            <person name="Deng J."/>
            <person name="Jiang H."/>
            <person name="Liu Y."/>
            <person name="Qu J."/>
            <person name="Song X.-Z."/>
            <person name="Zhang L."/>
            <person name="Thornton R."/>
            <person name="Coyle M."/>
            <person name="Francisco L."/>
            <person name="Jackson L."/>
            <person name="Javaid M."/>
            <person name="Korchina V."/>
            <person name="Kovar C."/>
            <person name="Mata R."/>
            <person name="Mathew T."/>
            <person name="Ngo R."/>
            <person name="Nguyen L."/>
            <person name="Nguyen N."/>
            <person name="Okwuonu G."/>
            <person name="Ongeri F."/>
            <person name="Pham C."/>
            <person name="Simmons D."/>
            <person name="Wilczek-Boney K."/>
            <person name="Hale W."/>
            <person name="Jakkamsetti A."/>
            <person name="Pham P."/>
            <person name="Ruth R."/>
            <person name="San Lucas F."/>
            <person name="Warren J."/>
            <person name="Zhang J."/>
            <person name="Zhao Z."/>
            <person name="Zhou C."/>
            <person name="Zhu D."/>
            <person name="Lee S."/>
            <person name="Bess C."/>
            <person name="Blankenburg K."/>
            <person name="Forbes L."/>
            <person name="Fu Q."/>
            <person name="Gubbala S."/>
            <person name="Hirani K."/>
            <person name="Jayaseelan J.C."/>
            <person name="Lara F."/>
            <person name="Munidasa M."/>
            <person name="Palculict T."/>
            <person name="Patil S."/>
            <person name="Pu L.-L."/>
            <person name="Saada N."/>
            <person name="Tang L."/>
            <person name="Weissenberger G."/>
            <person name="Zhu Y."/>
            <person name="Hemphill L."/>
            <person name="Shang Y."/>
            <person name="Youmans B."/>
            <person name="Ayvaz T."/>
            <person name="Ross M."/>
            <person name="Santibanez J."/>
            <person name="Aqrawi P."/>
            <person name="Gross S."/>
            <person name="Joshi V."/>
            <person name="Fowler G."/>
            <person name="Nazareth L."/>
            <person name="Reid J."/>
            <person name="Worley K."/>
            <person name="Petrosino J."/>
            <person name="Highlander S."/>
            <person name="Gibbs R."/>
        </authorList>
    </citation>
    <scope>NUCLEOTIDE SEQUENCE [LARGE SCALE GENOMIC DNA]</scope>
    <source>
        <strain evidence="8 9">DSM 4582</strain>
    </source>
</reference>
<accession>D4DZV6</accession>
<protein>
    <recommendedName>
        <fullName evidence="2 4">peptidylprolyl isomerase</fullName>
        <ecNumber evidence="2 4">5.2.1.8</ecNumber>
    </recommendedName>
</protein>